<dbReference type="OrthoDB" id="4506934at2759"/>
<evidence type="ECO:0000256" key="1">
    <source>
        <dbReference type="SAM" id="MobiDB-lite"/>
    </source>
</evidence>
<accession>A0A2N3MYZ0</accession>
<comment type="caution">
    <text evidence="3">The sequence shown here is derived from an EMBL/GenBank/DDBJ whole genome shotgun (WGS) entry which is preliminary data.</text>
</comment>
<dbReference type="AlphaFoldDB" id="A0A2N3MYZ0"/>
<keyword evidence="2" id="KW-0812">Transmembrane</keyword>
<name>A0A2N3MYZ0_9PEZI</name>
<dbReference type="InParanoid" id="A0A2N3MYZ0"/>
<dbReference type="VEuPathDB" id="FungiDB:jhhlp_008764"/>
<feature type="region of interest" description="Disordered" evidence="1">
    <location>
        <begin position="1"/>
        <end position="72"/>
    </location>
</feature>
<evidence type="ECO:0000256" key="2">
    <source>
        <dbReference type="SAM" id="Phobius"/>
    </source>
</evidence>
<organism evidence="3 4">
    <name type="scientific">Lomentospora prolificans</name>
    <dbReference type="NCBI Taxonomy" id="41688"/>
    <lineage>
        <taxon>Eukaryota</taxon>
        <taxon>Fungi</taxon>
        <taxon>Dikarya</taxon>
        <taxon>Ascomycota</taxon>
        <taxon>Pezizomycotina</taxon>
        <taxon>Sordariomycetes</taxon>
        <taxon>Hypocreomycetidae</taxon>
        <taxon>Microascales</taxon>
        <taxon>Microascaceae</taxon>
        <taxon>Lomentospora</taxon>
    </lineage>
</organism>
<gene>
    <name evidence="3" type="ORF">jhhlp_008764</name>
</gene>
<dbReference type="EMBL" id="NLAX01001623">
    <property type="protein sequence ID" value="PKS05389.1"/>
    <property type="molecule type" value="Genomic_DNA"/>
</dbReference>
<dbReference type="Proteomes" id="UP000233524">
    <property type="component" value="Unassembled WGS sequence"/>
</dbReference>
<keyword evidence="4" id="KW-1185">Reference proteome</keyword>
<evidence type="ECO:0000313" key="4">
    <source>
        <dbReference type="Proteomes" id="UP000233524"/>
    </source>
</evidence>
<feature type="transmembrane region" description="Helical" evidence="2">
    <location>
        <begin position="107"/>
        <end position="130"/>
    </location>
</feature>
<protein>
    <submittedName>
        <fullName evidence="3">Uncharacterized protein</fullName>
    </submittedName>
</protein>
<reference evidence="3 4" key="1">
    <citation type="journal article" date="2017" name="G3 (Bethesda)">
        <title>First Draft Genome Sequence of the Pathogenic Fungus Lomentospora prolificans (Formerly Scedosporium prolificans).</title>
        <authorList>
            <person name="Luo R."/>
            <person name="Zimin A."/>
            <person name="Workman R."/>
            <person name="Fan Y."/>
            <person name="Pertea G."/>
            <person name="Grossman N."/>
            <person name="Wear M.P."/>
            <person name="Jia B."/>
            <person name="Miller H."/>
            <person name="Casadevall A."/>
            <person name="Timp W."/>
            <person name="Zhang S.X."/>
            <person name="Salzberg S.L."/>
        </authorList>
    </citation>
    <scope>NUCLEOTIDE SEQUENCE [LARGE SCALE GENOMIC DNA]</scope>
    <source>
        <strain evidence="3 4">JHH-5317</strain>
    </source>
</reference>
<proteinExistence type="predicted"/>
<sequence>MDSDNASESAPAYDQLFASHPINQQPPRRGFPKAYAPLAQEDDPEEQPQPRGHQHLHYHNGTNPEAANIAEDTPMETVNGGARVHVHCEVCDRIAERRERRQNERHCCSMVTTTFIMAFVCLMVLGIVVVSNRRHAT</sequence>
<keyword evidence="2" id="KW-0472">Membrane</keyword>
<evidence type="ECO:0000313" key="3">
    <source>
        <dbReference type="EMBL" id="PKS05389.1"/>
    </source>
</evidence>
<keyword evidence="2" id="KW-1133">Transmembrane helix</keyword>